<dbReference type="InterPro" id="IPR017853">
    <property type="entry name" value="GH"/>
</dbReference>
<accession>A0A1Q2MJC4</accession>
<dbReference type="GO" id="GO:0006004">
    <property type="term" value="P:fucose metabolic process"/>
    <property type="evidence" value="ECO:0007669"/>
    <property type="project" value="InterPro"/>
</dbReference>
<feature type="domain" description="Glycoside hydrolase family 29 N-terminal" evidence="7">
    <location>
        <begin position="4"/>
        <end position="311"/>
    </location>
</feature>
<comment type="similarity">
    <text evidence="2">Belongs to the glycosyl hydrolase 29 family.</text>
</comment>
<dbReference type="KEGG" id="pbas:SMSP2_02937"/>
<evidence type="ECO:0000256" key="4">
    <source>
        <dbReference type="ARBA" id="ARBA00022729"/>
    </source>
</evidence>
<dbReference type="PANTHER" id="PTHR10030:SF37">
    <property type="entry name" value="ALPHA-L-FUCOSIDASE-RELATED"/>
    <property type="match status" value="1"/>
</dbReference>
<dbReference type="Pfam" id="PF01120">
    <property type="entry name" value="Alpha_L_fucos"/>
    <property type="match status" value="1"/>
</dbReference>
<keyword evidence="4" id="KW-0732">Signal</keyword>
<dbReference type="RefSeq" id="WP_186804764.1">
    <property type="nucleotide sequence ID" value="NZ_CP019646.1"/>
</dbReference>
<dbReference type="PANTHER" id="PTHR10030">
    <property type="entry name" value="ALPHA-L-FUCOSIDASE"/>
    <property type="match status" value="1"/>
</dbReference>
<dbReference type="STRING" id="1851148.SMSP2_02937"/>
<proteinExistence type="inferred from homology"/>
<dbReference type="Gene3D" id="3.20.20.80">
    <property type="entry name" value="Glycosidases"/>
    <property type="match status" value="1"/>
</dbReference>
<dbReference type="EC" id="3.2.1.51" evidence="3"/>
<dbReference type="SMART" id="SM00812">
    <property type="entry name" value="Alpha_L_fucos"/>
    <property type="match status" value="1"/>
</dbReference>
<dbReference type="GO" id="GO:0005764">
    <property type="term" value="C:lysosome"/>
    <property type="evidence" value="ECO:0007669"/>
    <property type="project" value="TreeGrafter"/>
</dbReference>
<dbReference type="SUPFAM" id="SSF51445">
    <property type="entry name" value="(Trans)glycosidases"/>
    <property type="match status" value="1"/>
</dbReference>
<dbReference type="AlphaFoldDB" id="A0A1Q2MJC4"/>
<name>A0A1Q2MJC4_9BACT</name>
<evidence type="ECO:0000256" key="2">
    <source>
        <dbReference type="ARBA" id="ARBA00007951"/>
    </source>
</evidence>
<evidence type="ECO:0000313" key="8">
    <source>
        <dbReference type="EMBL" id="AQQ72547.1"/>
    </source>
</evidence>
<protein>
    <recommendedName>
        <fullName evidence="3">alpha-L-fucosidase</fullName>
        <ecNumber evidence="3">3.2.1.51</ecNumber>
    </recommendedName>
</protein>
<evidence type="ECO:0000256" key="5">
    <source>
        <dbReference type="ARBA" id="ARBA00022801"/>
    </source>
</evidence>
<keyword evidence="6" id="KW-0326">Glycosidase</keyword>
<dbReference type="EMBL" id="CP019646">
    <property type="protein sequence ID" value="AQQ72547.1"/>
    <property type="molecule type" value="Genomic_DNA"/>
</dbReference>
<evidence type="ECO:0000313" key="9">
    <source>
        <dbReference type="Proteomes" id="UP000188181"/>
    </source>
</evidence>
<organism evidence="8 9">
    <name type="scientific">Limihaloglobus sulfuriphilus</name>
    <dbReference type="NCBI Taxonomy" id="1851148"/>
    <lineage>
        <taxon>Bacteria</taxon>
        <taxon>Pseudomonadati</taxon>
        <taxon>Planctomycetota</taxon>
        <taxon>Phycisphaerae</taxon>
        <taxon>Sedimentisphaerales</taxon>
        <taxon>Sedimentisphaeraceae</taxon>
        <taxon>Limihaloglobus</taxon>
    </lineage>
</organism>
<evidence type="ECO:0000259" key="7">
    <source>
        <dbReference type="Pfam" id="PF01120"/>
    </source>
</evidence>
<dbReference type="InterPro" id="IPR000933">
    <property type="entry name" value="Glyco_hydro_29"/>
</dbReference>
<evidence type="ECO:0000256" key="3">
    <source>
        <dbReference type="ARBA" id="ARBA00012662"/>
    </source>
</evidence>
<keyword evidence="5" id="KW-0378">Hydrolase</keyword>
<dbReference type="GO" id="GO:0016139">
    <property type="term" value="P:glycoside catabolic process"/>
    <property type="evidence" value="ECO:0007669"/>
    <property type="project" value="TreeGrafter"/>
</dbReference>
<dbReference type="InterPro" id="IPR016286">
    <property type="entry name" value="FUC_metazoa-typ"/>
</dbReference>
<dbReference type="GO" id="GO:0004560">
    <property type="term" value="F:alpha-L-fucosidase activity"/>
    <property type="evidence" value="ECO:0007669"/>
    <property type="project" value="InterPro"/>
</dbReference>
<sequence length="582" mass="65363">MTEQAIKDIFTNRKFGIFVHWGLYSMLGGVWKDKKTPYIAEWIMKRSRIPAKEYEQLAEKFNPSAFDPAGWIETVARAGARYFVFTAKHHDGFAMYRSKCNRYNVIDASGFNIDPIEALADQCRKRDIKFCLYYSQDQDWHHPHGTGNDWDFDPEKKDFSIYFEEKVKPQVTELLSNYGPIGLIWFDTPVQISRRHSKELFELVHRLQPDCLVNGRLGHGIGDYGQTEDNDIPAGGTGQAWEVPATMNDSWGYKTHDRNWKSPQLLLNQLIEVISKGGNYLLNIGPDGIGRIPTQSIQSAAYIGSWLKDNARAVFGTKPSPFTGDFEWGYVTESGQRLYLIITDPDAGRIELSGLRTHVKNMSLLSNQTANISFNQQILPEKSIYMLSVDIPQWQTQRPLAVEVNCGEEISADKTITQKHDGKISLEVLNSDIDSGGDFKPGTNSSIESWLKPKGSVKWSFRVLQPGRFEVSILTSMPRADGDPASPVDWEGGHKIKISAAGQTLYTEIKKDFEETRTGSHAVYAGTRAGEIAFDSPGLYELEIEPEHINAKKGLGFTLRSVLLSSLIANPRGSDKLIKANA</sequence>
<evidence type="ECO:0000256" key="1">
    <source>
        <dbReference type="ARBA" id="ARBA00004071"/>
    </source>
</evidence>
<gene>
    <name evidence="8" type="ORF">SMSP2_02937</name>
</gene>
<reference evidence="9" key="1">
    <citation type="submission" date="2017-02" db="EMBL/GenBank/DDBJ databases">
        <title>Comparative genomics and description of representatives of a novel lineage of planctomycetes thriving in anoxic sediments.</title>
        <authorList>
            <person name="Spring S."/>
            <person name="Bunk B."/>
            <person name="Sproer C."/>
        </authorList>
    </citation>
    <scope>NUCLEOTIDE SEQUENCE [LARGE SCALE GENOMIC DNA]</scope>
    <source>
        <strain evidence="9">SM-Chi-D1</strain>
    </source>
</reference>
<dbReference type="InterPro" id="IPR057739">
    <property type="entry name" value="Glyco_hydro_29_N"/>
</dbReference>
<dbReference type="PRINTS" id="PR00741">
    <property type="entry name" value="GLHYDRLASE29"/>
</dbReference>
<evidence type="ECO:0000256" key="6">
    <source>
        <dbReference type="ARBA" id="ARBA00023295"/>
    </source>
</evidence>
<dbReference type="Proteomes" id="UP000188181">
    <property type="component" value="Chromosome"/>
</dbReference>
<comment type="function">
    <text evidence="1">Alpha-L-fucosidase is responsible for hydrolyzing the alpha-1,6-linked fucose joined to the reducing-end N-acetylglucosamine of the carbohydrate moieties of glycoproteins.</text>
</comment>
<keyword evidence="9" id="KW-1185">Reference proteome</keyword>